<accession>A0A8J2UJN8</accession>
<dbReference type="Gene3D" id="1.10.260.40">
    <property type="entry name" value="lambda repressor-like DNA-binding domains"/>
    <property type="match status" value="1"/>
</dbReference>
<reference evidence="2" key="2">
    <citation type="submission" date="2020-09" db="EMBL/GenBank/DDBJ databases">
        <authorList>
            <person name="Sun Q."/>
            <person name="Sedlacek I."/>
        </authorList>
    </citation>
    <scope>NUCLEOTIDE SEQUENCE</scope>
    <source>
        <strain evidence="2">CCM 7086</strain>
    </source>
</reference>
<dbReference type="EMBL" id="BMCG01000001">
    <property type="protein sequence ID" value="GGB98009.1"/>
    <property type="molecule type" value="Genomic_DNA"/>
</dbReference>
<dbReference type="SUPFAM" id="SSF47413">
    <property type="entry name" value="lambda repressor-like DNA-binding domains"/>
    <property type="match status" value="1"/>
</dbReference>
<dbReference type="Proteomes" id="UP000620266">
    <property type="component" value="Unassembled WGS sequence"/>
</dbReference>
<dbReference type="RefSeq" id="WP_188394503.1">
    <property type="nucleotide sequence ID" value="NZ_BMCG01000001.1"/>
</dbReference>
<dbReference type="CDD" id="cd00093">
    <property type="entry name" value="HTH_XRE"/>
    <property type="match status" value="1"/>
</dbReference>
<name>A0A8J2UJN8_9BURK</name>
<dbReference type="AlphaFoldDB" id="A0A8J2UJN8"/>
<dbReference type="GO" id="GO:0003677">
    <property type="term" value="F:DNA binding"/>
    <property type="evidence" value="ECO:0007669"/>
    <property type="project" value="InterPro"/>
</dbReference>
<dbReference type="InterPro" id="IPR010982">
    <property type="entry name" value="Lambda_DNA-bd_dom_sf"/>
</dbReference>
<evidence type="ECO:0000313" key="2">
    <source>
        <dbReference type="EMBL" id="GGB98009.1"/>
    </source>
</evidence>
<sequence length="102" mass="11520">MSSFAKRLKEARLQAGLSQERLGVLAGIDEMSASARMNQYERGKHMPDISMVERLADVLKVPVAYFYIAEDDVASMLVGLYRLPQSERRQVAQLIAQYGEKK</sequence>
<dbReference type="Pfam" id="PF13560">
    <property type="entry name" value="HTH_31"/>
    <property type="match status" value="1"/>
</dbReference>
<dbReference type="SMART" id="SM00530">
    <property type="entry name" value="HTH_XRE"/>
    <property type="match status" value="1"/>
</dbReference>
<keyword evidence="3" id="KW-1185">Reference proteome</keyword>
<gene>
    <name evidence="2" type="ORF">GCM10007205_04130</name>
</gene>
<feature type="domain" description="HTH cro/C1-type" evidence="1">
    <location>
        <begin position="8"/>
        <end position="66"/>
    </location>
</feature>
<evidence type="ECO:0000259" key="1">
    <source>
        <dbReference type="PROSITE" id="PS50943"/>
    </source>
</evidence>
<dbReference type="PROSITE" id="PS50943">
    <property type="entry name" value="HTH_CROC1"/>
    <property type="match status" value="1"/>
</dbReference>
<evidence type="ECO:0000313" key="3">
    <source>
        <dbReference type="Proteomes" id="UP000620266"/>
    </source>
</evidence>
<protein>
    <submittedName>
        <fullName evidence="2">Transcriptional regulator</fullName>
    </submittedName>
</protein>
<comment type="caution">
    <text evidence="2">The sequence shown here is derived from an EMBL/GenBank/DDBJ whole genome shotgun (WGS) entry which is preliminary data.</text>
</comment>
<reference evidence="2" key="1">
    <citation type="journal article" date="2014" name="Int. J. Syst. Evol. Microbiol.">
        <title>Complete genome sequence of Corynebacterium casei LMG S-19264T (=DSM 44701T), isolated from a smear-ripened cheese.</title>
        <authorList>
            <consortium name="US DOE Joint Genome Institute (JGI-PGF)"/>
            <person name="Walter F."/>
            <person name="Albersmeier A."/>
            <person name="Kalinowski J."/>
            <person name="Ruckert C."/>
        </authorList>
    </citation>
    <scope>NUCLEOTIDE SEQUENCE</scope>
    <source>
        <strain evidence="2">CCM 7086</strain>
    </source>
</reference>
<dbReference type="InterPro" id="IPR001387">
    <property type="entry name" value="Cro/C1-type_HTH"/>
</dbReference>
<organism evidence="2 3">
    <name type="scientific">Oxalicibacterium flavum</name>
    <dbReference type="NCBI Taxonomy" id="179467"/>
    <lineage>
        <taxon>Bacteria</taxon>
        <taxon>Pseudomonadati</taxon>
        <taxon>Pseudomonadota</taxon>
        <taxon>Betaproteobacteria</taxon>
        <taxon>Burkholderiales</taxon>
        <taxon>Oxalobacteraceae</taxon>
        <taxon>Oxalicibacterium</taxon>
    </lineage>
</organism>
<proteinExistence type="predicted"/>